<dbReference type="AlphaFoldDB" id="A0AAV5JCV8"/>
<protein>
    <submittedName>
        <fullName evidence="1">Uncharacterized protein</fullName>
    </submittedName>
</protein>
<dbReference type="EMBL" id="BPVZ01000030">
    <property type="protein sequence ID" value="GKV09217.1"/>
    <property type="molecule type" value="Genomic_DNA"/>
</dbReference>
<evidence type="ECO:0000313" key="2">
    <source>
        <dbReference type="Proteomes" id="UP001054252"/>
    </source>
</evidence>
<accession>A0AAV5JCV8</accession>
<dbReference type="Proteomes" id="UP001054252">
    <property type="component" value="Unassembled WGS sequence"/>
</dbReference>
<organism evidence="1 2">
    <name type="scientific">Rubroshorea leprosula</name>
    <dbReference type="NCBI Taxonomy" id="152421"/>
    <lineage>
        <taxon>Eukaryota</taxon>
        <taxon>Viridiplantae</taxon>
        <taxon>Streptophyta</taxon>
        <taxon>Embryophyta</taxon>
        <taxon>Tracheophyta</taxon>
        <taxon>Spermatophyta</taxon>
        <taxon>Magnoliopsida</taxon>
        <taxon>eudicotyledons</taxon>
        <taxon>Gunneridae</taxon>
        <taxon>Pentapetalae</taxon>
        <taxon>rosids</taxon>
        <taxon>malvids</taxon>
        <taxon>Malvales</taxon>
        <taxon>Dipterocarpaceae</taxon>
        <taxon>Rubroshorea</taxon>
    </lineage>
</organism>
<proteinExistence type="predicted"/>
<reference evidence="1 2" key="1">
    <citation type="journal article" date="2021" name="Commun. Biol.">
        <title>The genome of Shorea leprosula (Dipterocarpaceae) highlights the ecological relevance of drought in aseasonal tropical rainforests.</title>
        <authorList>
            <person name="Ng K.K.S."/>
            <person name="Kobayashi M.J."/>
            <person name="Fawcett J.A."/>
            <person name="Hatakeyama M."/>
            <person name="Paape T."/>
            <person name="Ng C.H."/>
            <person name="Ang C.C."/>
            <person name="Tnah L.H."/>
            <person name="Lee C.T."/>
            <person name="Nishiyama T."/>
            <person name="Sese J."/>
            <person name="O'Brien M.J."/>
            <person name="Copetti D."/>
            <person name="Mohd Noor M.I."/>
            <person name="Ong R.C."/>
            <person name="Putra M."/>
            <person name="Sireger I.Z."/>
            <person name="Indrioko S."/>
            <person name="Kosugi Y."/>
            <person name="Izuno A."/>
            <person name="Isagi Y."/>
            <person name="Lee S.L."/>
            <person name="Shimizu K.K."/>
        </authorList>
    </citation>
    <scope>NUCLEOTIDE SEQUENCE [LARGE SCALE GENOMIC DNA]</scope>
    <source>
        <strain evidence="1">214</strain>
    </source>
</reference>
<name>A0AAV5JCV8_9ROSI</name>
<keyword evidence="2" id="KW-1185">Reference proteome</keyword>
<gene>
    <name evidence="1" type="ORF">SLEP1_g20756</name>
</gene>
<comment type="caution">
    <text evidence="1">The sequence shown here is derived from an EMBL/GenBank/DDBJ whole genome shotgun (WGS) entry which is preliminary data.</text>
</comment>
<evidence type="ECO:0000313" key="1">
    <source>
        <dbReference type="EMBL" id="GKV09217.1"/>
    </source>
</evidence>
<sequence>MRMVVMALGIWVQMEKRGGKQELAANAYNCCFRQNALCTGKGLICD</sequence>